<organism evidence="2">
    <name type="scientific">bioreactor metagenome</name>
    <dbReference type="NCBI Taxonomy" id="1076179"/>
    <lineage>
        <taxon>unclassified sequences</taxon>
        <taxon>metagenomes</taxon>
        <taxon>ecological metagenomes</taxon>
    </lineage>
</organism>
<sequence>MLFGVAGRHKALSRGSGRGLESPAREGKSPVDETMRQRAVTQSTAGHEKSGGKQEGPPSKAKYDLVTDSA</sequence>
<proteinExistence type="predicted"/>
<dbReference type="EMBL" id="VSSQ01041128">
    <property type="protein sequence ID" value="MPM94513.1"/>
    <property type="molecule type" value="Genomic_DNA"/>
</dbReference>
<feature type="compositionally biased region" description="Basic and acidic residues" evidence="1">
    <location>
        <begin position="23"/>
        <end position="36"/>
    </location>
</feature>
<comment type="caution">
    <text evidence="2">The sequence shown here is derived from an EMBL/GenBank/DDBJ whole genome shotgun (WGS) entry which is preliminary data.</text>
</comment>
<gene>
    <name evidence="2" type="ORF">SDC9_141659</name>
</gene>
<evidence type="ECO:0000256" key="1">
    <source>
        <dbReference type="SAM" id="MobiDB-lite"/>
    </source>
</evidence>
<evidence type="ECO:0000313" key="2">
    <source>
        <dbReference type="EMBL" id="MPM94513.1"/>
    </source>
</evidence>
<accession>A0A645E0Y3</accession>
<feature type="region of interest" description="Disordered" evidence="1">
    <location>
        <begin position="1"/>
        <end position="70"/>
    </location>
</feature>
<reference evidence="2" key="1">
    <citation type="submission" date="2019-08" db="EMBL/GenBank/DDBJ databases">
        <authorList>
            <person name="Kucharzyk K."/>
            <person name="Murdoch R.W."/>
            <person name="Higgins S."/>
            <person name="Loffler F."/>
        </authorList>
    </citation>
    <scope>NUCLEOTIDE SEQUENCE</scope>
</reference>
<feature type="compositionally biased region" description="Basic and acidic residues" evidence="1">
    <location>
        <begin position="61"/>
        <end position="70"/>
    </location>
</feature>
<name>A0A645E0Y3_9ZZZZ</name>
<dbReference type="AlphaFoldDB" id="A0A645E0Y3"/>
<protein>
    <submittedName>
        <fullName evidence="2">Uncharacterized protein</fullName>
    </submittedName>
</protein>